<reference evidence="1" key="1">
    <citation type="journal article" date="2020" name="mSystems">
        <title>Genome- and Community-Level Interaction Insights into Carbon Utilization and Element Cycling Functions of Hydrothermarchaeota in Hydrothermal Sediment.</title>
        <authorList>
            <person name="Zhou Z."/>
            <person name="Liu Y."/>
            <person name="Xu W."/>
            <person name="Pan J."/>
            <person name="Luo Z.H."/>
            <person name="Li M."/>
        </authorList>
    </citation>
    <scope>NUCLEOTIDE SEQUENCE [LARGE SCALE GENOMIC DNA]</scope>
    <source>
        <strain evidence="1">HyVt-523</strain>
    </source>
</reference>
<sequence>MVIDILKDPTFALIIVAILSGCTSALPGAPPPQPPDAGADPARAQPYLPDLDFDRDDVYGSGRVVRVASTAELERAVTSAAPFTTIVLADGVFDDVHVVVPRSAHHLTLKAAHRRRAVIRPRGKDDAAAFLFSRADLAEEAIHDLNFVGLVVRGHDGQFIKSEGGATYSVYNVYLADLELADLFMGVYSGLHSHDWTLDRAYVHDSRGSHAWYMMGWHHTVQRSTFKNGSHDDVALRGYYPDGEKHTYIPDPDDPTCHGNVYVTDRADRRGFLDPDDWTHLIRNNRFLGWEMQNPQRSRWNVHLALAYGIYEGDADCGAEKVYLPPQNVEIYGNTFTNRGQPQDAHTDAVQIDAWGGLETDHPAAIHGVYVHDNVFEREREDEAFLRAGYGDPDLSKVHAEKNRVVGP</sequence>
<accession>A0A7C5WWA9</accession>
<evidence type="ECO:0000313" key="1">
    <source>
        <dbReference type="EMBL" id="HHO58160.1"/>
    </source>
</evidence>
<comment type="caution">
    <text evidence="1">The sequence shown here is derived from an EMBL/GenBank/DDBJ whole genome shotgun (WGS) entry which is preliminary data.</text>
</comment>
<dbReference type="AlphaFoldDB" id="A0A7C5WWA9"/>
<dbReference type="EMBL" id="DRNZ01000202">
    <property type="protein sequence ID" value="HHO58160.1"/>
    <property type="molecule type" value="Genomic_DNA"/>
</dbReference>
<dbReference type="Proteomes" id="UP000886105">
    <property type="component" value="Unassembled WGS sequence"/>
</dbReference>
<dbReference type="InterPro" id="IPR012334">
    <property type="entry name" value="Pectin_lyas_fold"/>
</dbReference>
<gene>
    <name evidence="1" type="ORF">ENJ85_03210</name>
</gene>
<protein>
    <recommendedName>
        <fullName evidence="2">Right handed beta helix domain-containing protein</fullName>
    </recommendedName>
</protein>
<organism evidence="1">
    <name type="scientific">Oceanithermus profundus</name>
    <dbReference type="NCBI Taxonomy" id="187137"/>
    <lineage>
        <taxon>Bacteria</taxon>
        <taxon>Thermotogati</taxon>
        <taxon>Deinococcota</taxon>
        <taxon>Deinococci</taxon>
        <taxon>Thermales</taxon>
        <taxon>Thermaceae</taxon>
        <taxon>Oceanithermus</taxon>
    </lineage>
</organism>
<proteinExistence type="predicted"/>
<evidence type="ECO:0008006" key="2">
    <source>
        <dbReference type="Google" id="ProtNLM"/>
    </source>
</evidence>
<dbReference type="PROSITE" id="PS51257">
    <property type="entry name" value="PROKAR_LIPOPROTEIN"/>
    <property type="match status" value="1"/>
</dbReference>
<dbReference type="InterPro" id="IPR011050">
    <property type="entry name" value="Pectin_lyase_fold/virulence"/>
</dbReference>
<dbReference type="Gene3D" id="2.160.20.10">
    <property type="entry name" value="Single-stranded right-handed beta-helix, Pectin lyase-like"/>
    <property type="match status" value="1"/>
</dbReference>
<dbReference type="SUPFAM" id="SSF51126">
    <property type="entry name" value="Pectin lyase-like"/>
    <property type="match status" value="1"/>
</dbReference>
<name>A0A7C5WWA9_9DEIN</name>